<sequence>MRDFRWAHFQPHIEGGENEQPEPEQEALDWGEQEWGTHRYHVNRLVEDSVSLLPMPEKAVVLGAGNHGDVGLPRLSVHFQQVTALDTEDNMLQEWLDSAGAIANNRVRSLTRIDYTRLDQISFYETFEELLTEGKSAGEITDYLRDCAFRVRGLEAMPHLKKAFSLVVSSGVHTQLFYPDALMQFYGYMEKYNENETRQIVEALGYLRNSLISDYNRMLLSLVKPDGRVTVWTDMILLDEDKQWIAEELDRRRTDKERTSFLFEAFGQYGIEAAVLGLKDLYDSLRPDQLLFRSWVGYTDSGKTYLIAGLSGRLRP</sequence>
<dbReference type="Proteomes" id="UP000028123">
    <property type="component" value="Unassembled WGS sequence"/>
</dbReference>
<dbReference type="AlphaFoldDB" id="A0A081P9D4"/>
<organism evidence="1 2">
    <name type="scientific">Paenibacillus tyrfis</name>
    <dbReference type="NCBI Taxonomy" id="1501230"/>
    <lineage>
        <taxon>Bacteria</taxon>
        <taxon>Bacillati</taxon>
        <taxon>Bacillota</taxon>
        <taxon>Bacilli</taxon>
        <taxon>Bacillales</taxon>
        <taxon>Paenibacillaceae</taxon>
        <taxon>Paenibacillus</taxon>
    </lineage>
</organism>
<proteinExistence type="predicted"/>
<gene>
    <name evidence="1" type="ORF">ET33_25930</name>
</gene>
<dbReference type="RefSeq" id="WP_200879181.1">
    <property type="nucleotide sequence ID" value="NZ_JNVM01000004.1"/>
</dbReference>
<comment type="caution">
    <text evidence="1">The sequence shown here is derived from an EMBL/GenBank/DDBJ whole genome shotgun (WGS) entry which is preliminary data.</text>
</comment>
<accession>A0A081P9D4</accession>
<name>A0A081P9D4_9BACL</name>
<dbReference type="eggNOG" id="ENOG5032R03">
    <property type="taxonomic scope" value="Bacteria"/>
</dbReference>
<dbReference type="EMBL" id="JNVM01000004">
    <property type="protein sequence ID" value="KEQ27307.1"/>
    <property type="molecule type" value="Genomic_DNA"/>
</dbReference>
<reference evidence="1 2" key="1">
    <citation type="submission" date="2014-06" db="EMBL/GenBank/DDBJ databases">
        <title>Draft genome sequence of Paenibacillus sp. MSt1.</title>
        <authorList>
            <person name="Aw Y.K."/>
            <person name="Ong K.S."/>
            <person name="Gan H.M."/>
            <person name="Lee S.M."/>
        </authorList>
    </citation>
    <scope>NUCLEOTIDE SEQUENCE [LARGE SCALE GENOMIC DNA]</scope>
    <source>
        <strain evidence="1 2">MSt1</strain>
    </source>
</reference>
<evidence type="ECO:0000313" key="2">
    <source>
        <dbReference type="Proteomes" id="UP000028123"/>
    </source>
</evidence>
<protein>
    <submittedName>
        <fullName evidence="1">Uncharacterized protein</fullName>
    </submittedName>
</protein>
<keyword evidence="2" id="KW-1185">Reference proteome</keyword>
<evidence type="ECO:0000313" key="1">
    <source>
        <dbReference type="EMBL" id="KEQ27307.1"/>
    </source>
</evidence>